<keyword evidence="4" id="KW-1185">Reference proteome</keyword>
<reference evidence="1" key="3">
    <citation type="submission" date="2020-10" db="EMBL/GenBank/DDBJ databases">
        <authorList>
            <person name="Sedaghatjoo S."/>
        </authorList>
    </citation>
    <scope>NUCLEOTIDE SEQUENCE</scope>
    <source>
        <strain evidence="1">AZH3</strain>
    </source>
</reference>
<accession>A0A177T063</accession>
<evidence type="ECO:0000313" key="4">
    <source>
        <dbReference type="Proteomes" id="UP000836402"/>
    </source>
</evidence>
<sequence length="154" mass="16517">MARQTSTALTRGYLDRLLSIGASWPVDPLRPDLHFGRAIEHAARKALLKKTSVAASPSPAATGAGANGDGLVLRELNAGSGSDVEIVERAAAALEQLRANKALKKMPTPRTILKPASQPEYYARLVQGLDRAARGEDISPTFQEKVSRFFGRVP</sequence>
<name>A0A177T063_9BASI</name>
<dbReference type="AlphaFoldDB" id="A0A177T063"/>
<protein>
    <submittedName>
        <fullName evidence="2">Uncharacterized protein</fullName>
    </submittedName>
</protein>
<evidence type="ECO:0000313" key="3">
    <source>
        <dbReference type="Proteomes" id="UP000077671"/>
    </source>
</evidence>
<gene>
    <name evidence="2" type="ORF">A4X03_0g8979</name>
    <name evidence="1" type="ORF">JKIAZH3_G1247</name>
</gene>
<proteinExistence type="predicted"/>
<organism evidence="2 3">
    <name type="scientific">Tilletia caries</name>
    <name type="common">wheat bunt fungus</name>
    <dbReference type="NCBI Taxonomy" id="13290"/>
    <lineage>
        <taxon>Eukaryota</taxon>
        <taxon>Fungi</taxon>
        <taxon>Dikarya</taxon>
        <taxon>Basidiomycota</taxon>
        <taxon>Ustilaginomycotina</taxon>
        <taxon>Exobasidiomycetes</taxon>
        <taxon>Tilletiales</taxon>
        <taxon>Tilletiaceae</taxon>
        <taxon>Tilletia</taxon>
    </lineage>
</organism>
<evidence type="ECO:0000313" key="1">
    <source>
        <dbReference type="EMBL" id="CAD6943235.1"/>
    </source>
</evidence>
<dbReference type="Pfam" id="PF20180">
    <property type="entry name" value="UQCC2_CBP6"/>
    <property type="match status" value="1"/>
</dbReference>
<dbReference type="Proteomes" id="UP000077671">
    <property type="component" value="Unassembled WGS sequence"/>
</dbReference>
<dbReference type="Proteomes" id="UP000836402">
    <property type="component" value="Unassembled WGS sequence"/>
</dbReference>
<dbReference type="EMBL" id="CAJHJG010004680">
    <property type="protein sequence ID" value="CAD6943235.1"/>
    <property type="molecule type" value="Genomic_DNA"/>
</dbReference>
<comment type="caution">
    <text evidence="2">The sequence shown here is derived from an EMBL/GenBank/DDBJ whole genome shotgun (WGS) entry which is preliminary data.</text>
</comment>
<reference evidence="2" key="2">
    <citation type="journal article" date="2019" name="IMA Fungus">
        <title>Genome sequencing and comparison of five Tilletia species to identify candidate genes for the detection of regulated species infecting wheat.</title>
        <authorList>
            <person name="Nguyen H.D.T."/>
            <person name="Sultana T."/>
            <person name="Kesanakurti P."/>
            <person name="Hambleton S."/>
        </authorList>
    </citation>
    <scope>NUCLEOTIDE SEQUENCE</scope>
    <source>
        <strain evidence="2">DAOMC 238032</strain>
    </source>
</reference>
<reference evidence="2" key="1">
    <citation type="submission" date="2016-04" db="EMBL/GenBank/DDBJ databases">
        <authorList>
            <person name="Nguyen H.D."/>
            <person name="Kesanakurti P."/>
            <person name="Cullis J."/>
            <person name="Levesque C.A."/>
            <person name="Hambleton S."/>
        </authorList>
    </citation>
    <scope>NUCLEOTIDE SEQUENCE</scope>
    <source>
        <strain evidence="2">DAOMC 238032</strain>
    </source>
</reference>
<dbReference type="EMBL" id="LWDD02003131">
    <property type="protein sequence ID" value="KAE8238007.1"/>
    <property type="molecule type" value="Genomic_DNA"/>
</dbReference>
<evidence type="ECO:0000313" key="2">
    <source>
        <dbReference type="EMBL" id="KAE8238007.1"/>
    </source>
</evidence>